<name>A0A8H4AA00_GIGMA</name>
<dbReference type="EMBL" id="WTPW01001014">
    <property type="protein sequence ID" value="KAF0462336.1"/>
    <property type="molecule type" value="Genomic_DNA"/>
</dbReference>
<sequence length="442" mass="48390">MDAGGVQVQHQPSSQDPTRQSWRNNNSNGDQGKRRDSGSNKSKPVNLKSINVESAQSVSNTSRTAGSNNSGVQPLRTPKTAQFPKPNQQVYAMQPTKTATLVKTAPQQQMNLSRSPPQITNMPTRSSPPQTVFVSRSSTPPQAYNNLSGSPPKNNVPATATTPKQNQKTASSSRPTPKPLNLSKSSHVSNLSKVPQTATFPPKVNRALNLPNPPKTATFATKSSGFPKDTRQSMRAPQSATLPQPAYAFVYGDTTYVQTVEQSRFRRYSSTPAPLRFVTADYRQVQLGPGTPVVVLSHPDDSDSQGSSPPTPGYGPPETFTSADYYDLCTMPPCEEEQEEGQSYYYYDYSQEYIPQTPTGTLQNHRSNSHPAAAKDERRRSMFGGPARLNSDAILPIRQPKGPDIAKNFATRIRRKAVNKLYAAAAERRSKSAADRRKSAMF</sequence>
<dbReference type="Proteomes" id="UP000439903">
    <property type="component" value="Unassembled WGS sequence"/>
</dbReference>
<gene>
    <name evidence="1" type="ORF">F8M41_000303</name>
</gene>
<evidence type="ECO:0000313" key="1">
    <source>
        <dbReference type="EMBL" id="KAF0462336.1"/>
    </source>
</evidence>
<accession>A0A8H4AA00</accession>
<keyword evidence="2" id="KW-1185">Reference proteome</keyword>
<organism evidence="1 2">
    <name type="scientific">Gigaspora margarita</name>
    <dbReference type="NCBI Taxonomy" id="4874"/>
    <lineage>
        <taxon>Eukaryota</taxon>
        <taxon>Fungi</taxon>
        <taxon>Fungi incertae sedis</taxon>
        <taxon>Mucoromycota</taxon>
        <taxon>Glomeromycotina</taxon>
        <taxon>Glomeromycetes</taxon>
        <taxon>Diversisporales</taxon>
        <taxon>Gigasporaceae</taxon>
        <taxon>Gigaspora</taxon>
    </lineage>
</organism>
<dbReference type="OrthoDB" id="2417241at2759"/>
<proteinExistence type="predicted"/>
<evidence type="ECO:0000313" key="2">
    <source>
        <dbReference type="Proteomes" id="UP000439903"/>
    </source>
</evidence>
<protein>
    <submittedName>
        <fullName evidence="1">Uncharacterized protein</fullName>
    </submittedName>
</protein>
<reference evidence="1 2" key="1">
    <citation type="journal article" date="2019" name="Environ. Microbiol.">
        <title>At the nexus of three kingdoms: the genome of the mycorrhizal fungus Gigaspora margarita provides insights into plant, endobacterial and fungal interactions.</title>
        <authorList>
            <person name="Venice F."/>
            <person name="Ghignone S."/>
            <person name="Salvioli di Fossalunga A."/>
            <person name="Amselem J."/>
            <person name="Novero M."/>
            <person name="Xianan X."/>
            <person name="Sedzielewska Toro K."/>
            <person name="Morin E."/>
            <person name="Lipzen A."/>
            <person name="Grigoriev I.V."/>
            <person name="Henrissat B."/>
            <person name="Martin F.M."/>
            <person name="Bonfante P."/>
        </authorList>
    </citation>
    <scope>NUCLEOTIDE SEQUENCE [LARGE SCALE GENOMIC DNA]</scope>
    <source>
        <strain evidence="1 2">BEG34</strain>
    </source>
</reference>
<dbReference type="AlphaFoldDB" id="A0A8H4AA00"/>
<comment type="caution">
    <text evidence="1">The sequence shown here is derived from an EMBL/GenBank/DDBJ whole genome shotgun (WGS) entry which is preliminary data.</text>
</comment>